<evidence type="ECO:0000313" key="3">
    <source>
        <dbReference type="EMBL" id="BAC72539.1"/>
    </source>
</evidence>
<keyword evidence="4" id="KW-1185">Reference proteome</keyword>
<dbReference type="AlphaFoldDB" id="Q82DZ0"/>
<evidence type="ECO:0000256" key="2">
    <source>
        <dbReference type="SAM" id="SignalP"/>
    </source>
</evidence>
<dbReference type="Gene3D" id="3.20.20.80">
    <property type="entry name" value="Glycosidases"/>
    <property type="match status" value="1"/>
</dbReference>
<reference evidence="3 4" key="1">
    <citation type="journal article" date="2001" name="Proc. Natl. Acad. Sci. U.S.A.">
        <title>Genome sequence of an industrial microorganism Streptomyces avermitilis: deducing the ability of producing secondary metabolites.</title>
        <authorList>
            <person name="Omura S."/>
            <person name="Ikeda H."/>
            <person name="Ishikawa J."/>
            <person name="Hanamoto A."/>
            <person name="Takahashi C."/>
            <person name="Shinose M."/>
            <person name="Takahashi Y."/>
            <person name="Horikawa H."/>
            <person name="Nakazawa H."/>
            <person name="Osonoe T."/>
            <person name="Kikuchi H."/>
            <person name="Shiba T."/>
            <person name="Sakaki Y."/>
            <person name="Hattori M."/>
        </authorList>
    </citation>
    <scope>NUCLEOTIDE SEQUENCE [LARGE SCALE GENOMIC DNA]</scope>
    <source>
        <strain evidence="4">ATCC 31267 / DSM 46492 / JCM 5070 / NBRC 14893 / NCIMB 12804 / NRRL 8165 / MA-4680</strain>
    </source>
</reference>
<dbReference type="SMR" id="Q82DZ0"/>
<reference evidence="3 4" key="2">
    <citation type="journal article" date="2003" name="Nat. Biotechnol.">
        <title>Complete genome sequence and comparative analysis of the industrial microorganism Streptomyces avermitilis.</title>
        <authorList>
            <person name="Ikeda H."/>
            <person name="Ishikawa J."/>
            <person name="Hanamoto A."/>
            <person name="Shinose M."/>
            <person name="Kikuchi H."/>
            <person name="Shiba T."/>
            <person name="Sakaki Y."/>
            <person name="Hattori M."/>
            <person name="Omura S."/>
        </authorList>
    </citation>
    <scope>NUCLEOTIDE SEQUENCE [LARGE SCALE GENOMIC DNA]</scope>
    <source>
        <strain evidence="4">ATCC 31267 / DSM 46492 / JCM 5070 / NBRC 14893 / NCIMB 12804 / NRRL 8165 / MA-4680</strain>
    </source>
</reference>
<dbReference type="InterPro" id="IPR017853">
    <property type="entry name" value="GH"/>
</dbReference>
<dbReference type="eggNOG" id="COG3469">
    <property type="taxonomic scope" value="Bacteria"/>
</dbReference>
<dbReference type="HOGENOM" id="CLU_019399_0_0_11"/>
<evidence type="ECO:0000313" key="4">
    <source>
        <dbReference type="Proteomes" id="UP000000428"/>
    </source>
</evidence>
<dbReference type="PROSITE" id="PS51257">
    <property type="entry name" value="PROKAR_LIPOPROTEIN"/>
    <property type="match status" value="1"/>
</dbReference>
<dbReference type="GeneID" id="41541907"/>
<proteinExistence type="predicted"/>
<dbReference type="KEGG" id="sma:SAVERM_4827"/>
<dbReference type="InterPro" id="IPR052750">
    <property type="entry name" value="GH18_Chitinase"/>
</dbReference>
<sequence>MRSFLKPAAGIVCLVTMACAGCSSGGDGSSDTASSEPSGTSSPAGSPTGSPTRQAQTSSTAYAPYVSATTASDMDPAGSPSTYNLAFVISDGSDCTPKWNGTYAIGNSAVASRISALKESGASVRVSFGGASGKELAETCSSASKLAEAYGAALDAAGATLADFDIEGDTLTDSASVELRSQAIALLQKDRSDLSVSFTLPVMPAGLDDDSIALLESANDNSVQVATVNIMTMNYGSSYDGDMGDYALTSAEAAHDQLADVFGLSSKGAWQGLALTSMIGVNDVDNETFTLADAAQVRSFAEEKGVAWVSMWSTFRDQQCDDGSKSNDAATDCSGVKQTSGAFAEAFAG</sequence>
<name>Q82DZ0_STRAW</name>
<reference evidence="3 4" key="3">
    <citation type="journal article" date="2014" name="J. Ind. Microbiol. Biotechnol.">
        <title>Genome mining of the Streptomyces avermitilis genome and development of genome-minimized hosts for heterologous expression of biosynthetic gene clusters.</title>
        <authorList>
            <person name="Ikeda H."/>
            <person name="Shin-ya K."/>
            <person name="Omura S."/>
        </authorList>
    </citation>
    <scope>NUCLEOTIDE SEQUENCE [LARGE SCALE GENOMIC DNA]</scope>
    <source>
        <strain evidence="4">ATCC 31267 / DSM 46492 / JCM 5070 / NBRC 14893 / NCIMB 12804 / NRRL 8165 / MA-4680</strain>
    </source>
</reference>
<feature type="compositionally biased region" description="Low complexity" evidence="1">
    <location>
        <begin position="29"/>
        <end position="52"/>
    </location>
</feature>
<feature type="chain" id="PRO_5004296910" evidence="2">
    <location>
        <begin position="21"/>
        <end position="349"/>
    </location>
</feature>
<feature type="region of interest" description="Disordered" evidence="1">
    <location>
        <begin position="26"/>
        <end position="59"/>
    </location>
</feature>
<dbReference type="CDD" id="cd06543">
    <property type="entry name" value="GH18_PF-ChiA-like"/>
    <property type="match status" value="1"/>
</dbReference>
<keyword evidence="3" id="KW-0378">Hydrolase</keyword>
<dbReference type="Proteomes" id="UP000000428">
    <property type="component" value="Chromosome"/>
</dbReference>
<feature type="signal peptide" evidence="2">
    <location>
        <begin position="1"/>
        <end position="20"/>
    </location>
</feature>
<evidence type="ECO:0000256" key="1">
    <source>
        <dbReference type="SAM" id="MobiDB-lite"/>
    </source>
</evidence>
<dbReference type="SUPFAM" id="SSF51445">
    <property type="entry name" value="(Trans)glycosidases"/>
    <property type="match status" value="1"/>
</dbReference>
<dbReference type="PANTHER" id="PTHR42976:SF1">
    <property type="entry name" value="GH18 DOMAIN-CONTAINING PROTEIN-RELATED"/>
    <property type="match status" value="1"/>
</dbReference>
<dbReference type="RefSeq" id="WP_010986250.1">
    <property type="nucleotide sequence ID" value="NC_003155.5"/>
</dbReference>
<dbReference type="OrthoDB" id="99456at2"/>
<dbReference type="GO" id="GO:0016787">
    <property type="term" value="F:hydrolase activity"/>
    <property type="evidence" value="ECO:0007669"/>
    <property type="project" value="UniProtKB-KW"/>
</dbReference>
<dbReference type="EMBL" id="BA000030">
    <property type="protein sequence ID" value="BAC72539.1"/>
    <property type="molecule type" value="Genomic_DNA"/>
</dbReference>
<organism evidence="3 4">
    <name type="scientific">Streptomyces avermitilis (strain ATCC 31267 / DSM 46492 / JCM 5070 / NBRC 14893 / NCIMB 12804 / NRRL 8165 / MA-4680)</name>
    <dbReference type="NCBI Taxonomy" id="227882"/>
    <lineage>
        <taxon>Bacteria</taxon>
        <taxon>Bacillati</taxon>
        <taxon>Actinomycetota</taxon>
        <taxon>Actinomycetes</taxon>
        <taxon>Kitasatosporales</taxon>
        <taxon>Streptomycetaceae</taxon>
        <taxon>Streptomyces</taxon>
    </lineage>
</organism>
<dbReference type="PANTHER" id="PTHR42976">
    <property type="entry name" value="BIFUNCTIONAL CHITINASE/LYSOZYME-RELATED"/>
    <property type="match status" value="1"/>
</dbReference>
<accession>Q82DZ0</accession>
<keyword evidence="2" id="KW-0732">Signal</keyword>
<protein>
    <submittedName>
        <fullName evidence="3">Sugar hydrolase, secreted</fullName>
    </submittedName>
</protein>
<gene>
    <name evidence="3" type="ORF">SAVERM_4827</name>
</gene>